<keyword evidence="3" id="KW-1185">Reference proteome</keyword>
<evidence type="ECO:0000256" key="1">
    <source>
        <dbReference type="SAM" id="MobiDB-lite"/>
    </source>
</evidence>
<evidence type="ECO:0000313" key="2">
    <source>
        <dbReference type="EMBL" id="PQQ10898.1"/>
    </source>
</evidence>
<accession>A0A314Z173</accession>
<feature type="region of interest" description="Disordered" evidence="1">
    <location>
        <begin position="57"/>
        <end position="79"/>
    </location>
</feature>
<name>A0A314Z173_PRUYE</name>
<evidence type="ECO:0000313" key="3">
    <source>
        <dbReference type="Proteomes" id="UP000250321"/>
    </source>
</evidence>
<reference evidence="2 3" key="1">
    <citation type="submission" date="2018-02" db="EMBL/GenBank/DDBJ databases">
        <title>Draft genome of wild Prunus yedoensis var. nudiflora.</title>
        <authorList>
            <person name="Baek S."/>
            <person name="Kim J.-H."/>
            <person name="Choi K."/>
            <person name="Kim G.-B."/>
            <person name="Cho A."/>
            <person name="Jang H."/>
            <person name="Shin C.-H."/>
            <person name="Yu H.-J."/>
            <person name="Mun J.-H."/>
        </authorList>
    </citation>
    <scope>NUCLEOTIDE SEQUENCE [LARGE SCALE GENOMIC DNA]</scope>
    <source>
        <strain evidence="3">cv. Jeju island</strain>
        <tissue evidence="2">Leaf</tissue>
    </source>
</reference>
<sequence length="97" mass="10839">MPSLYNINAPSPTLSKAARNVNTKHAAAGRRIKYSPGTCFSLEMLWASFSLSQEKGQQKLDSPLYGGPRLNKPEQAFRRKKTPTVINIHMYTSSIDK</sequence>
<dbReference type="Proteomes" id="UP000250321">
    <property type="component" value="Unassembled WGS sequence"/>
</dbReference>
<gene>
    <name evidence="2" type="ORF">Pyn_16284</name>
</gene>
<proteinExistence type="predicted"/>
<comment type="caution">
    <text evidence="2">The sequence shown here is derived from an EMBL/GenBank/DDBJ whole genome shotgun (WGS) entry which is preliminary data.</text>
</comment>
<dbReference type="EMBL" id="PJQY01000448">
    <property type="protein sequence ID" value="PQQ10898.1"/>
    <property type="molecule type" value="Genomic_DNA"/>
</dbReference>
<dbReference type="AlphaFoldDB" id="A0A314Z173"/>
<organism evidence="2 3">
    <name type="scientific">Prunus yedoensis var. nudiflora</name>
    <dbReference type="NCBI Taxonomy" id="2094558"/>
    <lineage>
        <taxon>Eukaryota</taxon>
        <taxon>Viridiplantae</taxon>
        <taxon>Streptophyta</taxon>
        <taxon>Embryophyta</taxon>
        <taxon>Tracheophyta</taxon>
        <taxon>Spermatophyta</taxon>
        <taxon>Magnoliopsida</taxon>
        <taxon>eudicotyledons</taxon>
        <taxon>Gunneridae</taxon>
        <taxon>Pentapetalae</taxon>
        <taxon>rosids</taxon>
        <taxon>fabids</taxon>
        <taxon>Rosales</taxon>
        <taxon>Rosaceae</taxon>
        <taxon>Amygdaloideae</taxon>
        <taxon>Amygdaleae</taxon>
        <taxon>Prunus</taxon>
    </lineage>
</organism>
<protein>
    <submittedName>
        <fullName evidence="2">Uncharacterized protein</fullName>
    </submittedName>
</protein>